<dbReference type="RefSeq" id="WP_099518550.1">
    <property type="nucleotide sequence ID" value="NZ_CP016808.1"/>
</dbReference>
<feature type="region of interest" description="Disordered" evidence="1">
    <location>
        <begin position="181"/>
        <end position="251"/>
    </location>
</feature>
<keyword evidence="2" id="KW-0472">Membrane</keyword>
<organism evidence="3">
    <name type="scientific">Paenibacillus sp. BIHB 4019</name>
    <dbReference type="NCBI Taxonomy" id="1870819"/>
    <lineage>
        <taxon>Bacteria</taxon>
        <taxon>Bacillati</taxon>
        <taxon>Bacillota</taxon>
        <taxon>Bacilli</taxon>
        <taxon>Bacillales</taxon>
        <taxon>Paenibacillaceae</taxon>
        <taxon>Paenibacillus</taxon>
    </lineage>
</organism>
<sequence length="360" mass="38409">MKKRIWKTILITAATIAVLLIGTVGFFYWKISSISLEDIQQRRAALVAEQDGTAPASGGAANQAELPSSLDSAVGKAEQIAGKTIKSDDALDVAAILLNSGLSFREMYILLGQSDEELTTEEKQAIRDLLLAKLTTEEIDALRSITKQYGKYLAIVDTNYPIEAVGEKDDAKRKAILEKAKQAKEEEEGKQAAEADGQETASSQAGSAGKTDGTAKTDEPGKPSGGKASTATDNKTASQTKDTQSKTKSLNSKYESQLSALKGKCVSNANQLMTQVVAAINKSSELDEKALQGELLGKIAAAEASCDKQYQALINKAETEYKEAGIAFAKKSTWTQEYQSIKAEIRSSAINKLNAVQASG</sequence>
<dbReference type="EMBL" id="CP016808">
    <property type="protein sequence ID" value="ANY67343.1"/>
    <property type="molecule type" value="Genomic_DNA"/>
</dbReference>
<evidence type="ECO:0000256" key="2">
    <source>
        <dbReference type="SAM" id="Phobius"/>
    </source>
</evidence>
<keyword evidence="2" id="KW-1133">Transmembrane helix</keyword>
<feature type="compositionally biased region" description="Polar residues" evidence="1">
    <location>
        <begin position="227"/>
        <end position="251"/>
    </location>
</feature>
<name>A0A1B2DI22_9BACL</name>
<protein>
    <submittedName>
        <fullName evidence="3">Uncharacterized protein</fullName>
    </submittedName>
</protein>
<proteinExistence type="predicted"/>
<feature type="compositionally biased region" description="Basic and acidic residues" evidence="1">
    <location>
        <begin position="181"/>
        <end position="193"/>
    </location>
</feature>
<gene>
    <name evidence="3" type="ORF">BBD42_13300</name>
</gene>
<keyword evidence="2" id="KW-0812">Transmembrane</keyword>
<accession>A0A1B2DI22</accession>
<reference evidence="3" key="1">
    <citation type="submission" date="2016-08" db="EMBL/GenBank/DDBJ databases">
        <title>Complete Genome Seqeunce of Paenibacillus sp. BIHB 4019 from tea rhizoplane.</title>
        <authorList>
            <person name="Thakur R."/>
            <person name="Swarnkar M.K."/>
            <person name="Gulati A."/>
        </authorList>
    </citation>
    <scope>NUCLEOTIDE SEQUENCE [LARGE SCALE GENOMIC DNA]</scope>
    <source>
        <strain evidence="3">BIHB4019</strain>
    </source>
</reference>
<evidence type="ECO:0000256" key="1">
    <source>
        <dbReference type="SAM" id="MobiDB-lite"/>
    </source>
</evidence>
<dbReference type="AlphaFoldDB" id="A0A1B2DI22"/>
<feature type="transmembrane region" description="Helical" evidence="2">
    <location>
        <begin position="9"/>
        <end position="29"/>
    </location>
</feature>
<evidence type="ECO:0000313" key="3">
    <source>
        <dbReference type="EMBL" id="ANY67343.1"/>
    </source>
</evidence>